<evidence type="ECO:0000256" key="1">
    <source>
        <dbReference type="SAM" id="SignalP"/>
    </source>
</evidence>
<dbReference type="EMBL" id="DACSUM010000015">
    <property type="protein sequence ID" value="HAT3581902.1"/>
    <property type="molecule type" value="Genomic_DNA"/>
</dbReference>
<gene>
    <name evidence="2" type="ORF">I8531_002204</name>
</gene>
<reference evidence="2" key="2">
    <citation type="submission" date="2020-10" db="EMBL/GenBank/DDBJ databases">
        <authorList>
            <consortium name="NCBI Pathogen Detection Project"/>
        </authorList>
    </citation>
    <scope>NUCLEOTIDE SEQUENCE</scope>
    <source>
        <strain evidence="2">CAVp300</strain>
    </source>
</reference>
<dbReference type="InterPro" id="IPR049066">
    <property type="entry name" value="T6SS_Tgi2PP"/>
</dbReference>
<keyword evidence="1" id="KW-0732">Signal</keyword>
<name>A0A9P3WFL0_KLUIN</name>
<evidence type="ECO:0000313" key="3">
    <source>
        <dbReference type="Proteomes" id="UP000867740"/>
    </source>
</evidence>
<feature type="chain" id="PRO_5040269628" evidence="1">
    <location>
        <begin position="25"/>
        <end position="152"/>
    </location>
</feature>
<sequence>MLNNKNGALFVIMAFLCGPLNASATEKALSPSPVISGQIQHDGLTAEQARELLIMVLKHENLFIDKPGFNIEHIEFVPGYANFHVTWDSSEAAATDVIGEFAVSPRTGDVWESNNCKQYSFSELKQLQAEIMKRTGWTFSGELKEREGLGCN</sequence>
<feature type="signal peptide" evidence="1">
    <location>
        <begin position="1"/>
        <end position="24"/>
    </location>
</feature>
<dbReference type="RefSeq" id="WP_052958861.1">
    <property type="nucleotide sequence ID" value="NZ_CABMNU010000005.1"/>
</dbReference>
<dbReference type="Gene3D" id="3.10.450.170">
    <property type="entry name" value="type vi secretion system effector-immunity co pseudomonas protegens"/>
    <property type="match status" value="1"/>
</dbReference>
<dbReference type="Proteomes" id="UP000867740">
    <property type="component" value="Unassembled WGS sequence"/>
</dbReference>
<organism evidence="2 3">
    <name type="scientific">Kluyvera intermedia</name>
    <name type="common">Enterobacter intermedius</name>
    <dbReference type="NCBI Taxonomy" id="61648"/>
    <lineage>
        <taxon>Bacteria</taxon>
        <taxon>Pseudomonadati</taxon>
        <taxon>Pseudomonadota</taxon>
        <taxon>Gammaproteobacteria</taxon>
        <taxon>Enterobacterales</taxon>
        <taxon>Enterobacteriaceae</taxon>
        <taxon>Kluyvera</taxon>
    </lineage>
</organism>
<dbReference type="Pfam" id="PF21576">
    <property type="entry name" value="T6SS_Tgi2PP"/>
    <property type="match status" value="1"/>
</dbReference>
<dbReference type="AlphaFoldDB" id="A0A9P3WFL0"/>
<comment type="caution">
    <text evidence="2">The sequence shown here is derived from an EMBL/GenBank/DDBJ whole genome shotgun (WGS) entry which is preliminary data.</text>
</comment>
<evidence type="ECO:0000313" key="2">
    <source>
        <dbReference type="EMBL" id="HAT3581902.1"/>
    </source>
</evidence>
<protein>
    <submittedName>
        <fullName evidence="2">Uncharacterized protein</fullName>
    </submittedName>
</protein>
<reference evidence="2" key="1">
    <citation type="journal article" date="2018" name="Genome Biol.">
        <title>SKESA: strategic k-mer extension for scrupulous assemblies.</title>
        <authorList>
            <person name="Souvorov A."/>
            <person name="Agarwala R."/>
            <person name="Lipman D.J."/>
        </authorList>
    </citation>
    <scope>NUCLEOTIDE SEQUENCE</scope>
    <source>
        <strain evidence="2">CAVp300</strain>
    </source>
</reference>
<accession>A0A9P3WFL0</accession>
<proteinExistence type="predicted"/>